<evidence type="ECO:0000313" key="1">
    <source>
        <dbReference type="EMBL" id="GHB07981.1"/>
    </source>
</evidence>
<gene>
    <name evidence="1" type="ORF">GCM10010346_34150</name>
</gene>
<comment type="caution">
    <text evidence="1">The sequence shown here is derived from an EMBL/GenBank/DDBJ whole genome shotgun (WGS) entry which is preliminary data.</text>
</comment>
<dbReference type="Proteomes" id="UP000599437">
    <property type="component" value="Unassembled WGS sequence"/>
</dbReference>
<sequence>MWHGVCGTAYRTLSYAVYPARAVPDPGTRVCKPDGRGHAGLVAPANGIWSSGASRTGAPGRGAWIIWPSPT</sequence>
<protein>
    <submittedName>
        <fullName evidence="1">Uncharacterized protein</fullName>
    </submittedName>
</protein>
<evidence type="ECO:0000313" key="2">
    <source>
        <dbReference type="Proteomes" id="UP000599437"/>
    </source>
</evidence>
<reference evidence="2" key="1">
    <citation type="journal article" date="2019" name="Int. J. Syst. Evol. Microbiol.">
        <title>The Global Catalogue of Microorganisms (GCM) 10K type strain sequencing project: providing services to taxonomists for standard genome sequencing and annotation.</title>
        <authorList>
            <consortium name="The Broad Institute Genomics Platform"/>
            <consortium name="The Broad Institute Genome Sequencing Center for Infectious Disease"/>
            <person name="Wu L."/>
            <person name="Ma J."/>
        </authorList>
    </citation>
    <scope>NUCLEOTIDE SEQUENCE [LARGE SCALE GENOMIC DNA]</scope>
    <source>
        <strain evidence="2">JCM 4737</strain>
    </source>
</reference>
<accession>A0ABQ3DNP1</accession>
<proteinExistence type="predicted"/>
<keyword evidence="2" id="KW-1185">Reference proteome</keyword>
<organism evidence="1 2">
    <name type="scientific">Streptomyces chryseus</name>
    <dbReference type="NCBI Taxonomy" id="68186"/>
    <lineage>
        <taxon>Bacteria</taxon>
        <taxon>Bacillati</taxon>
        <taxon>Actinomycetota</taxon>
        <taxon>Actinomycetes</taxon>
        <taxon>Kitasatosporales</taxon>
        <taxon>Streptomycetaceae</taxon>
        <taxon>Streptomyces</taxon>
    </lineage>
</organism>
<dbReference type="EMBL" id="BMVO01000009">
    <property type="protein sequence ID" value="GHB07981.1"/>
    <property type="molecule type" value="Genomic_DNA"/>
</dbReference>
<name>A0ABQ3DNP1_9ACTN</name>